<dbReference type="STRING" id="10141.ENSCPOP00000029039"/>
<feature type="compositionally biased region" description="Basic and acidic residues" evidence="1">
    <location>
        <begin position="59"/>
        <end position="69"/>
    </location>
</feature>
<feature type="compositionally biased region" description="Basic residues" evidence="1">
    <location>
        <begin position="203"/>
        <end position="214"/>
    </location>
</feature>
<feature type="compositionally biased region" description="Basic residues" evidence="1">
    <location>
        <begin position="120"/>
        <end position="130"/>
    </location>
</feature>
<reference evidence="3" key="3">
    <citation type="submission" date="2025-09" db="UniProtKB">
        <authorList>
            <consortium name="Ensembl"/>
        </authorList>
    </citation>
    <scope>IDENTIFICATION</scope>
    <source>
        <strain evidence="3">2N</strain>
    </source>
</reference>
<dbReference type="Pfam" id="PF15477">
    <property type="entry name" value="SMAP"/>
    <property type="match status" value="1"/>
</dbReference>
<gene>
    <name evidence="3" type="primary">KNOP1</name>
</gene>
<dbReference type="PANTHER" id="PTHR22426:SF1">
    <property type="entry name" value="LYSINE-RICH NUCLEOLAR PROTEIN 1"/>
    <property type="match status" value="1"/>
</dbReference>
<feature type="domain" description="Small acidic protein-like" evidence="2">
    <location>
        <begin position="432"/>
        <end position="505"/>
    </location>
</feature>
<feature type="compositionally biased region" description="Polar residues" evidence="1">
    <location>
        <begin position="282"/>
        <end position="293"/>
    </location>
</feature>
<dbReference type="PANTHER" id="PTHR22426">
    <property type="entry name" value="ARGININE_SERINE-RICH COILED-COIL PROTEIN 2"/>
    <property type="match status" value="1"/>
</dbReference>
<feature type="compositionally biased region" description="Polar residues" evidence="1">
    <location>
        <begin position="100"/>
        <end position="111"/>
    </location>
</feature>
<evidence type="ECO:0000259" key="2">
    <source>
        <dbReference type="Pfam" id="PF15477"/>
    </source>
</evidence>
<keyword evidence="4" id="KW-1185">Reference proteome</keyword>
<accession>A0A286XU81</accession>
<feature type="compositionally biased region" description="Polar residues" evidence="1">
    <location>
        <begin position="142"/>
        <end position="158"/>
    </location>
</feature>
<feature type="compositionally biased region" description="Basic and acidic residues" evidence="1">
    <location>
        <begin position="186"/>
        <end position="202"/>
    </location>
</feature>
<dbReference type="EMBL" id="AAKN02007582">
    <property type="status" value="NOT_ANNOTATED_CDS"/>
    <property type="molecule type" value="Genomic_DNA"/>
</dbReference>
<dbReference type="AlphaFoldDB" id="A0A286XU81"/>
<dbReference type="Bgee" id="ENSCPOG00000032980">
    <property type="expression patterns" value="Expressed in testis and 13 other cell types or tissues"/>
</dbReference>
<evidence type="ECO:0000313" key="3">
    <source>
        <dbReference type="Ensembl" id="ENSCPOP00000029039.1"/>
    </source>
</evidence>
<name>A0A286XU81_CAVPO</name>
<reference evidence="4" key="1">
    <citation type="journal article" date="2011" name="Nature">
        <title>A high-resolution map of human evolutionary constraint using 29 mammals.</title>
        <authorList>
            <person name="Lindblad-Toh K."/>
            <person name="Garber M."/>
            <person name="Zuk O."/>
            <person name="Lin M.F."/>
            <person name="Parker B.J."/>
            <person name="Washietl S."/>
            <person name="Kheradpour P."/>
            <person name="Ernst J."/>
            <person name="Jordan G."/>
            <person name="Mauceli E."/>
            <person name="Ward L.D."/>
            <person name="Lowe C.B."/>
            <person name="Holloway A.K."/>
            <person name="Clamp M."/>
            <person name="Gnerre S."/>
            <person name="Alfoldi J."/>
            <person name="Beal K."/>
            <person name="Chang J."/>
            <person name="Clawson H."/>
            <person name="Cuff J."/>
            <person name="Di Palma F."/>
            <person name="Fitzgerald S."/>
            <person name="Flicek P."/>
            <person name="Guttman M."/>
            <person name="Hubisz M.J."/>
            <person name="Jaffe D.B."/>
            <person name="Jungreis I."/>
            <person name="Kent W.J."/>
            <person name="Kostka D."/>
            <person name="Lara M."/>
            <person name="Martins A.L."/>
            <person name="Massingham T."/>
            <person name="Moltke I."/>
            <person name="Raney B.J."/>
            <person name="Rasmussen M.D."/>
            <person name="Robinson J."/>
            <person name="Stark A."/>
            <person name="Vilella A.J."/>
            <person name="Wen J."/>
            <person name="Xie X."/>
            <person name="Zody M.C."/>
            <person name="Baldwin J."/>
            <person name="Bloom T."/>
            <person name="Chin C.W."/>
            <person name="Heiman D."/>
            <person name="Nicol R."/>
            <person name="Nusbaum C."/>
            <person name="Young S."/>
            <person name="Wilkinson J."/>
            <person name="Worley K.C."/>
            <person name="Kovar C.L."/>
            <person name="Muzny D.M."/>
            <person name="Gibbs R.A."/>
            <person name="Cree A."/>
            <person name="Dihn H.H."/>
            <person name="Fowler G."/>
            <person name="Jhangiani S."/>
            <person name="Joshi V."/>
            <person name="Lee S."/>
            <person name="Lewis L.R."/>
            <person name="Nazareth L.V."/>
            <person name="Okwuonu G."/>
            <person name="Santibanez J."/>
            <person name="Warren W.C."/>
            <person name="Mardis E.R."/>
            <person name="Weinstock G.M."/>
            <person name="Wilson R.K."/>
            <person name="Delehaunty K."/>
            <person name="Dooling D."/>
            <person name="Fronik C."/>
            <person name="Fulton L."/>
            <person name="Fulton B."/>
            <person name="Graves T."/>
            <person name="Minx P."/>
            <person name="Sodergren E."/>
            <person name="Birney E."/>
            <person name="Margulies E.H."/>
            <person name="Herrero J."/>
            <person name="Green E.D."/>
            <person name="Haussler D."/>
            <person name="Siepel A."/>
            <person name="Goldman N."/>
            <person name="Pollard K.S."/>
            <person name="Pedersen J.S."/>
            <person name="Lander E.S."/>
            <person name="Kellis M."/>
        </authorList>
    </citation>
    <scope>NUCLEOTIDE SEQUENCE [LARGE SCALE GENOMIC DNA]</scope>
    <source>
        <strain evidence="4">2N</strain>
    </source>
</reference>
<feature type="region of interest" description="Disordered" evidence="1">
    <location>
        <begin position="1"/>
        <end position="221"/>
    </location>
</feature>
<sequence length="528" mass="59360">MLLVTEETAFISRRRPGRSRNSQGRPSDLKLTSGSRRSGLSRGGGAFLPAGEQMITKTQKVDLDPGLPEKKKKKKKVVKEPETQYSIINDGNYFAGTSPVRATSPSRTVSQEHAPDTPLVKKKKKKKKTGHSTLCGELPESELTSQVRQIEKSPSSRKQTCDYLESFSGEKKKKRKSLPLATSQSSERKTSPDPRQGEEAIRVGKKLKKHKKEKKSQDTAACSIQDSLLCEVEGAVYGHTVGKEAEEQATLGQKRKKGRSTEHSGRVKKKKKKVHQEEDSLLSHSQLSGSMETSPRKEKKKPARVEVLEYIPIGDHPTDPVKKKTKAKKKVEQPVVELAQKRKKKKKKENVVAADPWKEEPDTDLEVVMEKKGNMDETHIDQVRRKALQEEIDRESGKTEAYEPRNWTVSFDSLKIQSEPKKLGQGTQFGQWDTADFENKERKLKFLQLMGGFKNLSPSFTSSPGMPTRPNMALSKAAADTLQQKLQQDYDRAMSWKYNRGAGLGFSATPNRVFYIDKNASRSVRLDD</sequence>
<feature type="region of interest" description="Disordered" evidence="1">
    <location>
        <begin position="241"/>
        <end position="357"/>
    </location>
</feature>
<dbReference type="InterPro" id="IPR028124">
    <property type="entry name" value="SMAP_dom"/>
</dbReference>
<evidence type="ECO:0000313" key="4">
    <source>
        <dbReference type="Proteomes" id="UP000005447"/>
    </source>
</evidence>
<dbReference type="OMA" id="WFCEARD"/>
<evidence type="ECO:0000256" key="1">
    <source>
        <dbReference type="SAM" id="MobiDB-lite"/>
    </source>
</evidence>
<organism evidence="3 4">
    <name type="scientific">Cavia porcellus</name>
    <name type="common">Guinea pig</name>
    <dbReference type="NCBI Taxonomy" id="10141"/>
    <lineage>
        <taxon>Eukaryota</taxon>
        <taxon>Metazoa</taxon>
        <taxon>Chordata</taxon>
        <taxon>Craniata</taxon>
        <taxon>Vertebrata</taxon>
        <taxon>Euteleostomi</taxon>
        <taxon>Mammalia</taxon>
        <taxon>Eutheria</taxon>
        <taxon>Euarchontoglires</taxon>
        <taxon>Glires</taxon>
        <taxon>Rodentia</taxon>
        <taxon>Hystricomorpha</taxon>
        <taxon>Caviidae</taxon>
        <taxon>Cavia</taxon>
    </lineage>
</organism>
<dbReference type="InParanoid" id="A0A286XU81"/>
<dbReference type="GeneTree" id="ENSGT00500000044955"/>
<dbReference type="FunCoup" id="A0A286XU81">
    <property type="interactions" value="723"/>
</dbReference>
<protein>
    <submittedName>
        <fullName evidence="3">Lysine rich nucleolar protein 1</fullName>
    </submittedName>
</protein>
<dbReference type="Ensembl" id="ENSCPOT00000042224.1">
    <property type="protein sequence ID" value="ENSCPOP00000029039.1"/>
    <property type="gene ID" value="ENSCPOG00000032980.1"/>
</dbReference>
<dbReference type="Proteomes" id="UP000005447">
    <property type="component" value="Unassembled WGS sequence"/>
</dbReference>
<dbReference type="VEuPathDB" id="HostDB:ENSCPOG00000032980"/>
<proteinExistence type="predicted"/>
<reference evidence="3" key="2">
    <citation type="submission" date="2025-08" db="UniProtKB">
        <authorList>
            <consortium name="Ensembl"/>
        </authorList>
    </citation>
    <scope>IDENTIFICATION</scope>
    <source>
        <strain evidence="3">2N</strain>
    </source>
</reference>